<comment type="caution">
    <text evidence="11">The sequence shown here is derived from an EMBL/GenBank/DDBJ whole genome shotgun (WGS) entry which is preliminary data.</text>
</comment>
<dbReference type="PROSITE" id="PS50893">
    <property type="entry name" value="ABC_TRANSPORTER_2"/>
    <property type="match status" value="1"/>
</dbReference>
<reference evidence="10 12" key="2">
    <citation type="submission" date="2018-07" db="EMBL/GenBank/DDBJ databases">
        <title>Genomic Encyclopedia of Type Strains, Phase IV (KMG-IV): sequencing the most valuable type-strain genomes for metagenomic binning, comparative biology and taxonomic classification.</title>
        <authorList>
            <person name="Goeker M."/>
        </authorList>
    </citation>
    <scope>NUCLEOTIDE SEQUENCE [LARGE SCALE GENOMIC DNA]</scope>
    <source>
        <strain evidence="10 12">DSM 19728</strain>
    </source>
</reference>
<evidence type="ECO:0000256" key="4">
    <source>
        <dbReference type="ARBA" id="ARBA00022840"/>
    </source>
</evidence>
<keyword evidence="6 7" id="KW-0472">Membrane</keyword>
<evidence type="ECO:0000313" key="13">
    <source>
        <dbReference type="Proteomes" id="UP000321392"/>
    </source>
</evidence>
<evidence type="ECO:0000313" key="12">
    <source>
        <dbReference type="Proteomes" id="UP000254518"/>
    </source>
</evidence>
<dbReference type="Gene3D" id="1.20.1560.10">
    <property type="entry name" value="ABC transporter type 1, transmembrane domain"/>
    <property type="match status" value="1"/>
</dbReference>
<evidence type="ECO:0000256" key="7">
    <source>
        <dbReference type="SAM" id="Phobius"/>
    </source>
</evidence>
<dbReference type="CDD" id="cd18576">
    <property type="entry name" value="ABC_6TM_bac_exporter_ABCB8_10_like"/>
    <property type="match status" value="1"/>
</dbReference>
<dbReference type="SUPFAM" id="SSF52540">
    <property type="entry name" value="P-loop containing nucleoside triphosphate hydrolases"/>
    <property type="match status" value="1"/>
</dbReference>
<dbReference type="Pfam" id="PF00664">
    <property type="entry name" value="ABC_membrane"/>
    <property type="match status" value="1"/>
</dbReference>
<dbReference type="CDD" id="cd03249">
    <property type="entry name" value="ABC_MTABC3_MDL1_MDL2"/>
    <property type="match status" value="1"/>
</dbReference>
<dbReference type="GO" id="GO:0015421">
    <property type="term" value="F:ABC-type oligopeptide transporter activity"/>
    <property type="evidence" value="ECO:0007669"/>
    <property type="project" value="TreeGrafter"/>
</dbReference>
<dbReference type="Proteomes" id="UP000321392">
    <property type="component" value="Unassembled WGS sequence"/>
</dbReference>
<dbReference type="GO" id="GO:0005886">
    <property type="term" value="C:plasma membrane"/>
    <property type="evidence" value="ECO:0007669"/>
    <property type="project" value="UniProtKB-SubCell"/>
</dbReference>
<keyword evidence="12" id="KW-1185">Reference proteome</keyword>
<dbReference type="GO" id="GO:0090374">
    <property type="term" value="P:oligopeptide export from mitochondrion"/>
    <property type="evidence" value="ECO:0007669"/>
    <property type="project" value="TreeGrafter"/>
</dbReference>
<name>A0A562PI99_9FLAO</name>
<evidence type="ECO:0000313" key="11">
    <source>
        <dbReference type="EMBL" id="TWI44159.1"/>
    </source>
</evidence>
<dbReference type="RefSeq" id="WP_114755263.1">
    <property type="nucleotide sequence ID" value="NZ_QQBA01000020.1"/>
</dbReference>
<evidence type="ECO:0000256" key="1">
    <source>
        <dbReference type="ARBA" id="ARBA00004651"/>
    </source>
</evidence>
<dbReference type="InterPro" id="IPR011527">
    <property type="entry name" value="ABC1_TM_dom"/>
</dbReference>
<dbReference type="GO" id="GO:0005524">
    <property type="term" value="F:ATP binding"/>
    <property type="evidence" value="ECO:0007669"/>
    <property type="project" value="UniProtKB-KW"/>
</dbReference>
<proteinExistence type="predicted"/>
<dbReference type="PANTHER" id="PTHR43394">
    <property type="entry name" value="ATP-DEPENDENT PERMEASE MDL1, MITOCHONDRIAL"/>
    <property type="match status" value="1"/>
</dbReference>
<evidence type="ECO:0000256" key="3">
    <source>
        <dbReference type="ARBA" id="ARBA00022741"/>
    </source>
</evidence>
<dbReference type="PANTHER" id="PTHR43394:SF1">
    <property type="entry name" value="ATP-BINDING CASSETTE SUB-FAMILY B MEMBER 10, MITOCHONDRIAL"/>
    <property type="match status" value="1"/>
</dbReference>
<gene>
    <name evidence="10" type="ORF">DFR66_1202</name>
    <name evidence="11" type="ORF">IQ02_02723</name>
</gene>
<dbReference type="InterPro" id="IPR003439">
    <property type="entry name" value="ABC_transporter-like_ATP-bd"/>
</dbReference>
<dbReference type="SMART" id="SM00382">
    <property type="entry name" value="AAA"/>
    <property type="match status" value="1"/>
</dbReference>
<dbReference type="PROSITE" id="PS50929">
    <property type="entry name" value="ABC_TM1F"/>
    <property type="match status" value="1"/>
</dbReference>
<dbReference type="InterPro" id="IPR003593">
    <property type="entry name" value="AAA+_ATPase"/>
</dbReference>
<evidence type="ECO:0000313" key="10">
    <source>
        <dbReference type="EMBL" id="RDI50188.1"/>
    </source>
</evidence>
<dbReference type="Pfam" id="PF00005">
    <property type="entry name" value="ABC_tran"/>
    <property type="match status" value="1"/>
</dbReference>
<feature type="transmembrane region" description="Helical" evidence="7">
    <location>
        <begin position="175"/>
        <end position="197"/>
    </location>
</feature>
<dbReference type="SUPFAM" id="SSF90123">
    <property type="entry name" value="ABC transporter transmembrane region"/>
    <property type="match status" value="1"/>
</dbReference>
<reference evidence="11" key="3">
    <citation type="submission" date="2019-07" db="EMBL/GenBank/DDBJ databases">
        <authorList>
            <person name="Whitman W."/>
            <person name="Huntemann M."/>
            <person name="Clum A."/>
            <person name="Pillay M."/>
            <person name="Palaniappan K."/>
            <person name="Varghese N."/>
            <person name="Mikhailova N."/>
            <person name="Stamatis D."/>
            <person name="Reddy T."/>
            <person name="Daum C."/>
            <person name="Shapiro N."/>
            <person name="Ivanova N."/>
            <person name="Kyrpides N."/>
            <person name="Woyke T."/>
        </authorList>
    </citation>
    <scope>NUCLEOTIDE SEQUENCE</scope>
    <source>
        <strain evidence="11">CGMCC 1.5380</strain>
    </source>
</reference>
<dbReference type="OrthoDB" id="9780296at2"/>
<evidence type="ECO:0000256" key="5">
    <source>
        <dbReference type="ARBA" id="ARBA00022989"/>
    </source>
</evidence>
<reference evidence="11 13" key="1">
    <citation type="journal article" date="2015" name="Stand. Genomic Sci.">
        <title>Genomic Encyclopedia of Bacterial and Archaeal Type Strains, Phase III: the genomes of soil and plant-associated and newly described type strains.</title>
        <authorList>
            <person name="Whitman W.B."/>
            <person name="Woyke T."/>
            <person name="Klenk H.P."/>
            <person name="Zhou Y."/>
            <person name="Lilburn T.G."/>
            <person name="Beck B.J."/>
            <person name="De Vos P."/>
            <person name="Vandamme P."/>
            <person name="Eisen J.A."/>
            <person name="Garrity G."/>
            <person name="Hugenholtz P."/>
            <person name="Kyrpides N.C."/>
        </authorList>
    </citation>
    <scope>NUCLEOTIDE SEQUENCE [LARGE SCALE GENOMIC DNA]</scope>
    <source>
        <strain evidence="11 13">CGMCC 1.5380</strain>
    </source>
</reference>
<feature type="domain" description="ABC transporter" evidence="8">
    <location>
        <begin position="353"/>
        <end position="589"/>
    </location>
</feature>
<dbReference type="EMBL" id="VLKX01000021">
    <property type="protein sequence ID" value="TWI44159.1"/>
    <property type="molecule type" value="Genomic_DNA"/>
</dbReference>
<dbReference type="PROSITE" id="PS00211">
    <property type="entry name" value="ABC_TRANSPORTER_1"/>
    <property type="match status" value="1"/>
</dbReference>
<dbReference type="FunFam" id="3.40.50.300:FF:000218">
    <property type="entry name" value="Multidrug ABC transporter ATP-binding protein"/>
    <property type="match status" value="1"/>
</dbReference>
<evidence type="ECO:0000256" key="2">
    <source>
        <dbReference type="ARBA" id="ARBA00022692"/>
    </source>
</evidence>
<dbReference type="AlphaFoldDB" id="A0A562PI99"/>
<evidence type="ECO:0000259" key="9">
    <source>
        <dbReference type="PROSITE" id="PS50929"/>
    </source>
</evidence>
<dbReference type="InterPro" id="IPR027417">
    <property type="entry name" value="P-loop_NTPase"/>
</dbReference>
<organism evidence="11 13">
    <name type="scientific">Flavobacterium glaciei</name>
    <dbReference type="NCBI Taxonomy" id="386300"/>
    <lineage>
        <taxon>Bacteria</taxon>
        <taxon>Pseudomonadati</taxon>
        <taxon>Bacteroidota</taxon>
        <taxon>Flavobacteriia</taxon>
        <taxon>Flavobacteriales</taxon>
        <taxon>Flavobacteriaceae</taxon>
        <taxon>Flavobacterium</taxon>
    </lineage>
</organism>
<comment type="subcellular location">
    <subcellularLocation>
        <location evidence="1">Cell membrane</location>
        <topology evidence="1">Multi-pass membrane protein</topology>
    </subcellularLocation>
</comment>
<sequence>MARFKENDLPKSKITASSLQKATVIFQFAGNHRWKFYVGLIFLLFTGATALAFPKLMGMLIDCVKNKDNSQANMIAGGLIIILFLQSILSFFRLYLFVNFTENTLANLRVALYSNLVKLPMSFFSQKRVGELNSRISSDITQIQDTLTSTIAEFLRQFILIVGGVLLLANESIKLTLLMLSVVPLVAVAAVIFGRFIRKYSKNVQDKVAESQVVVEETMQGISIVKAFANEWYEIARYNGKIKEVVAIAIKGGKYRGYFASFIIFCLFGAIVAVVWYGVRLSISGEMSVGQLISFVLYSTFVGASFGGIAELYAQIQKAIGATERVFELLDETPEKINSIQNTAESQKIKGNVTFKNVAFSYHSRKEIKVLKDVSFTANFGQKIAIVGPSGTGKSTIASLLLRFYNIDEGEILVDGKNIYDFDLESLRGNMSIVPQDVILFGGTIRENIAYGKPNATDEEILIASKQANAFNFIESFPEKFETLVGERGIKLSGGQRQRIAIARALLKNPSILILDEATSSLDSESEKLVQEALEILMQGRTSIIIAHRLSTIRSADQILVLDKGKITEQGTHQELIALENGIYKNLSNLQFSNS</sequence>
<feature type="transmembrane region" description="Helical" evidence="7">
    <location>
        <begin position="258"/>
        <end position="279"/>
    </location>
</feature>
<accession>A0A562PI99</accession>
<dbReference type="InterPro" id="IPR039421">
    <property type="entry name" value="Type_1_exporter"/>
</dbReference>
<feature type="transmembrane region" description="Helical" evidence="7">
    <location>
        <begin position="34"/>
        <end position="53"/>
    </location>
</feature>
<keyword evidence="4 11" id="KW-0067">ATP-binding</keyword>
<evidence type="ECO:0000259" key="8">
    <source>
        <dbReference type="PROSITE" id="PS50893"/>
    </source>
</evidence>
<evidence type="ECO:0000256" key="6">
    <source>
        <dbReference type="ARBA" id="ARBA00023136"/>
    </source>
</evidence>
<dbReference type="Proteomes" id="UP000254518">
    <property type="component" value="Unassembled WGS sequence"/>
</dbReference>
<keyword evidence="5 7" id="KW-1133">Transmembrane helix</keyword>
<keyword evidence="3" id="KW-0547">Nucleotide-binding</keyword>
<feature type="domain" description="ABC transmembrane type-1" evidence="9">
    <location>
        <begin position="38"/>
        <end position="318"/>
    </location>
</feature>
<feature type="transmembrane region" description="Helical" evidence="7">
    <location>
        <begin position="291"/>
        <end position="314"/>
    </location>
</feature>
<feature type="transmembrane region" description="Helical" evidence="7">
    <location>
        <begin position="74"/>
        <end position="96"/>
    </location>
</feature>
<dbReference type="GO" id="GO:0016887">
    <property type="term" value="F:ATP hydrolysis activity"/>
    <property type="evidence" value="ECO:0007669"/>
    <property type="project" value="InterPro"/>
</dbReference>
<dbReference type="InterPro" id="IPR036640">
    <property type="entry name" value="ABC1_TM_sf"/>
</dbReference>
<protein>
    <submittedName>
        <fullName evidence="11">ABC transporter fused permease/ATP-binding protein</fullName>
    </submittedName>
</protein>
<dbReference type="Gene3D" id="3.40.50.300">
    <property type="entry name" value="P-loop containing nucleotide triphosphate hydrolases"/>
    <property type="match status" value="1"/>
</dbReference>
<keyword evidence="2 7" id="KW-0812">Transmembrane</keyword>
<dbReference type="InterPro" id="IPR017871">
    <property type="entry name" value="ABC_transporter-like_CS"/>
</dbReference>
<dbReference type="EMBL" id="QQBA01000020">
    <property type="protein sequence ID" value="RDI50188.1"/>
    <property type="molecule type" value="Genomic_DNA"/>
</dbReference>